<dbReference type="Pfam" id="PF00067">
    <property type="entry name" value="p450"/>
    <property type="match status" value="1"/>
</dbReference>
<protein>
    <submittedName>
        <fullName evidence="10">Uncharacterized protein</fullName>
    </submittedName>
</protein>
<dbReference type="AlphaFoldDB" id="A0A2T7NIH8"/>
<keyword evidence="9" id="KW-0812">Transmembrane</keyword>
<dbReference type="OrthoDB" id="10627286at2759"/>
<evidence type="ECO:0000313" key="10">
    <source>
        <dbReference type="EMBL" id="PVD20981.1"/>
    </source>
</evidence>
<dbReference type="CDD" id="cd11054">
    <property type="entry name" value="CYP24A1-like"/>
    <property type="match status" value="1"/>
</dbReference>
<evidence type="ECO:0000256" key="9">
    <source>
        <dbReference type="SAM" id="Phobius"/>
    </source>
</evidence>
<evidence type="ECO:0000313" key="11">
    <source>
        <dbReference type="Proteomes" id="UP000245119"/>
    </source>
</evidence>
<keyword evidence="9" id="KW-0472">Membrane</keyword>
<keyword evidence="9" id="KW-1133">Transmembrane helix</keyword>
<keyword evidence="7" id="KW-0503">Monooxygenase</keyword>
<evidence type="ECO:0000256" key="2">
    <source>
        <dbReference type="ARBA" id="ARBA00010617"/>
    </source>
</evidence>
<evidence type="ECO:0000256" key="3">
    <source>
        <dbReference type="ARBA" id="ARBA00022617"/>
    </source>
</evidence>
<dbReference type="PANTHER" id="PTHR24279">
    <property type="entry name" value="CYTOCHROME P450"/>
    <property type="match status" value="1"/>
</dbReference>
<dbReference type="STRING" id="400727.A0A2T7NIH8"/>
<keyword evidence="11" id="KW-1185">Reference proteome</keyword>
<keyword evidence="4 8" id="KW-0479">Metal-binding</keyword>
<evidence type="ECO:0000256" key="4">
    <source>
        <dbReference type="ARBA" id="ARBA00022723"/>
    </source>
</evidence>
<keyword evidence="6 8" id="KW-0408">Iron</keyword>
<feature type="binding site" description="axial binding residue" evidence="8">
    <location>
        <position position="417"/>
    </location>
    <ligand>
        <name>heme</name>
        <dbReference type="ChEBI" id="CHEBI:30413"/>
    </ligand>
    <ligandPart>
        <name>Fe</name>
        <dbReference type="ChEBI" id="CHEBI:18248"/>
    </ligandPart>
</feature>
<dbReference type="EMBL" id="PZQS01000012">
    <property type="protein sequence ID" value="PVD20981.1"/>
    <property type="molecule type" value="Genomic_DNA"/>
</dbReference>
<dbReference type="GO" id="GO:0005506">
    <property type="term" value="F:iron ion binding"/>
    <property type="evidence" value="ECO:0007669"/>
    <property type="project" value="InterPro"/>
</dbReference>
<dbReference type="PANTHER" id="PTHR24279:SF120">
    <property type="entry name" value="CYTOCHROME P450"/>
    <property type="match status" value="1"/>
</dbReference>
<keyword evidence="5" id="KW-0560">Oxidoreductase</keyword>
<evidence type="ECO:0000256" key="7">
    <source>
        <dbReference type="ARBA" id="ARBA00023033"/>
    </source>
</evidence>
<dbReference type="SUPFAM" id="SSF48264">
    <property type="entry name" value="Cytochrome P450"/>
    <property type="match status" value="1"/>
</dbReference>
<dbReference type="PRINTS" id="PR00385">
    <property type="entry name" value="P450"/>
</dbReference>
<dbReference type="InterPro" id="IPR050479">
    <property type="entry name" value="CYP11_CYP27_families"/>
</dbReference>
<dbReference type="GO" id="GO:0020037">
    <property type="term" value="F:heme binding"/>
    <property type="evidence" value="ECO:0007669"/>
    <property type="project" value="InterPro"/>
</dbReference>
<dbReference type="PROSITE" id="PS00086">
    <property type="entry name" value="CYTOCHROME_P450"/>
    <property type="match status" value="1"/>
</dbReference>
<reference evidence="10 11" key="1">
    <citation type="submission" date="2018-04" db="EMBL/GenBank/DDBJ databases">
        <title>The genome of golden apple snail Pomacea canaliculata provides insight into stress tolerance and invasive adaptation.</title>
        <authorList>
            <person name="Liu C."/>
            <person name="Liu B."/>
            <person name="Ren Y."/>
            <person name="Zhang Y."/>
            <person name="Wang H."/>
            <person name="Li S."/>
            <person name="Jiang F."/>
            <person name="Yin L."/>
            <person name="Zhang G."/>
            <person name="Qian W."/>
            <person name="Fan W."/>
        </authorList>
    </citation>
    <scope>NUCLEOTIDE SEQUENCE [LARGE SCALE GENOMIC DNA]</scope>
    <source>
        <strain evidence="10">SZHN2017</strain>
        <tissue evidence="10">Muscle</tissue>
    </source>
</reference>
<dbReference type="Proteomes" id="UP000245119">
    <property type="component" value="Linkage Group LG12"/>
</dbReference>
<dbReference type="InterPro" id="IPR017972">
    <property type="entry name" value="Cyt_P450_CS"/>
</dbReference>
<accession>A0A2T7NIH8</accession>
<proteinExistence type="inferred from homology"/>
<evidence type="ECO:0000256" key="1">
    <source>
        <dbReference type="ARBA" id="ARBA00001971"/>
    </source>
</evidence>
<evidence type="ECO:0000256" key="5">
    <source>
        <dbReference type="ARBA" id="ARBA00023002"/>
    </source>
</evidence>
<comment type="similarity">
    <text evidence="2">Belongs to the cytochrome P450 family.</text>
</comment>
<dbReference type="GO" id="GO:0016705">
    <property type="term" value="F:oxidoreductase activity, acting on paired donors, with incorporation or reduction of molecular oxygen"/>
    <property type="evidence" value="ECO:0007669"/>
    <property type="project" value="InterPro"/>
</dbReference>
<dbReference type="InterPro" id="IPR002401">
    <property type="entry name" value="Cyt_P450_E_grp-I"/>
</dbReference>
<gene>
    <name evidence="10" type="ORF">C0Q70_19145</name>
</gene>
<dbReference type="InterPro" id="IPR001128">
    <property type="entry name" value="Cyt_P450"/>
</dbReference>
<keyword evidence="3 8" id="KW-0349">Heme</keyword>
<dbReference type="PRINTS" id="PR00463">
    <property type="entry name" value="EP450I"/>
</dbReference>
<dbReference type="Gene3D" id="1.10.630.10">
    <property type="entry name" value="Cytochrome P450"/>
    <property type="match status" value="1"/>
</dbReference>
<evidence type="ECO:0000256" key="8">
    <source>
        <dbReference type="PIRSR" id="PIRSR602401-1"/>
    </source>
</evidence>
<name>A0A2T7NIH8_POMCA</name>
<feature type="transmembrane region" description="Helical" evidence="9">
    <location>
        <begin position="775"/>
        <end position="797"/>
    </location>
</feature>
<organism evidence="10 11">
    <name type="scientific">Pomacea canaliculata</name>
    <name type="common">Golden apple snail</name>
    <dbReference type="NCBI Taxonomy" id="400727"/>
    <lineage>
        <taxon>Eukaryota</taxon>
        <taxon>Metazoa</taxon>
        <taxon>Spiralia</taxon>
        <taxon>Lophotrochozoa</taxon>
        <taxon>Mollusca</taxon>
        <taxon>Gastropoda</taxon>
        <taxon>Caenogastropoda</taxon>
        <taxon>Architaenioglossa</taxon>
        <taxon>Ampullarioidea</taxon>
        <taxon>Ampullariidae</taxon>
        <taxon>Pomacea</taxon>
    </lineage>
</organism>
<sequence>MFKPFGKYKFPDDMGLMFAALHDDYGPVVRMRVSKDWVVVVSELSDVETVLKTKEPNPFRDPLQLVLKYEQRRGKAFPVLPTRNNEEWRRLRSPMNNKLNRPDSLDLYIPAQERAAADFTSRLYNFKNSPENMQTEFFRFAAESVGVVCYNRRLGFLDDDAITNAHKQSLLTSLQTAVACVVDVLFGKRVMCLFIDDSFYKKFHEAMDLVISSSERYIAEVMEELQKKEREGTLDPNEPNFLLSLLAEKSLDENDILGIVVTLMVAGTDSVASSLQLMLYALAVNPDKQEEVYREIVQVIGPSGNVTAKALNRMPYLKAAVNESLRLYFPNVIGVRRNIPSDLVLGGYQVPKGHYNSFVVPWVDWQTTVIACSPRDRYYHRAKEFLPERWLRDNSGAREHPIHSLAFLPFGFGARSCIGRRFAEQELYIATSRRSEKTNVLTREEIRGSVNADSKAAGKIMELGLTETSGSRFLRATGHDSSLPYNTAPQTKQVVWRTCLNDTDSFAYFRLAAQCVDETALPMDDHFSLSDIGELAPKDPNDTENIYPPKHQEFSPQSYGTSNKAYSNETGETIFHEPNNNSDVLGHFASEDFPGSADILNETPNDSSFCSIREPKHLKGEEGQENEAYDGDEETDQSYVYGESPFSKLPDFKGRDPFPVLERPGSGRYLKNPSLERMKSPKTLQRMYDPQTGLYITPLPISTKTEQPSSNSKVRKRIPRPPRKLYMNCAYFWSCLTCLLGAFFCAIPALRYTLTANASRKIGDFNSAHSYLKKVLILCIVALVAAAIGWTLVILFLTGHLPAG</sequence>
<dbReference type="GO" id="GO:0004497">
    <property type="term" value="F:monooxygenase activity"/>
    <property type="evidence" value="ECO:0007669"/>
    <property type="project" value="UniProtKB-KW"/>
</dbReference>
<dbReference type="InterPro" id="IPR036396">
    <property type="entry name" value="Cyt_P450_sf"/>
</dbReference>
<comment type="cofactor">
    <cofactor evidence="1 8">
        <name>heme</name>
        <dbReference type="ChEBI" id="CHEBI:30413"/>
    </cofactor>
</comment>
<feature type="transmembrane region" description="Helical" evidence="9">
    <location>
        <begin position="730"/>
        <end position="754"/>
    </location>
</feature>
<comment type="caution">
    <text evidence="10">The sequence shown here is derived from an EMBL/GenBank/DDBJ whole genome shotgun (WGS) entry which is preliminary data.</text>
</comment>
<evidence type="ECO:0000256" key="6">
    <source>
        <dbReference type="ARBA" id="ARBA00023004"/>
    </source>
</evidence>